<evidence type="ECO:0000313" key="3">
    <source>
        <dbReference type="Proteomes" id="UP000265520"/>
    </source>
</evidence>
<sequence length="42" mass="4216">ANNRSTPTKSGNGDGNNDGGKDDDGGDDVEGYSGEGNKQQST</sequence>
<evidence type="ECO:0000313" key="2">
    <source>
        <dbReference type="EMBL" id="MCI93821.1"/>
    </source>
</evidence>
<comment type="caution">
    <text evidence="2">The sequence shown here is derived from an EMBL/GenBank/DDBJ whole genome shotgun (WGS) entry which is preliminary data.</text>
</comment>
<organism evidence="2 3">
    <name type="scientific">Trifolium medium</name>
    <dbReference type="NCBI Taxonomy" id="97028"/>
    <lineage>
        <taxon>Eukaryota</taxon>
        <taxon>Viridiplantae</taxon>
        <taxon>Streptophyta</taxon>
        <taxon>Embryophyta</taxon>
        <taxon>Tracheophyta</taxon>
        <taxon>Spermatophyta</taxon>
        <taxon>Magnoliopsida</taxon>
        <taxon>eudicotyledons</taxon>
        <taxon>Gunneridae</taxon>
        <taxon>Pentapetalae</taxon>
        <taxon>rosids</taxon>
        <taxon>fabids</taxon>
        <taxon>Fabales</taxon>
        <taxon>Fabaceae</taxon>
        <taxon>Papilionoideae</taxon>
        <taxon>50 kb inversion clade</taxon>
        <taxon>NPAAA clade</taxon>
        <taxon>Hologalegina</taxon>
        <taxon>IRL clade</taxon>
        <taxon>Trifolieae</taxon>
        <taxon>Trifolium</taxon>
    </lineage>
</organism>
<dbReference type="AlphaFoldDB" id="A0A392W3Q1"/>
<accession>A0A392W3Q1</accession>
<reference evidence="2 3" key="1">
    <citation type="journal article" date="2018" name="Front. Plant Sci.">
        <title>Red Clover (Trifolium pratense) and Zigzag Clover (T. medium) - A Picture of Genomic Similarities and Differences.</title>
        <authorList>
            <person name="Dluhosova J."/>
            <person name="Istvanek J."/>
            <person name="Nedelnik J."/>
            <person name="Repkova J."/>
        </authorList>
    </citation>
    <scope>NUCLEOTIDE SEQUENCE [LARGE SCALE GENOMIC DNA]</scope>
    <source>
        <strain evidence="3">cv. 10/8</strain>
        <tissue evidence="2">Leaf</tissue>
    </source>
</reference>
<keyword evidence="3" id="KW-1185">Reference proteome</keyword>
<proteinExistence type="predicted"/>
<name>A0A392W3Q1_9FABA</name>
<feature type="compositionally biased region" description="Polar residues" evidence="1">
    <location>
        <begin position="1"/>
        <end position="10"/>
    </location>
</feature>
<dbReference type="EMBL" id="LXQA011339920">
    <property type="protein sequence ID" value="MCI93821.1"/>
    <property type="molecule type" value="Genomic_DNA"/>
</dbReference>
<protein>
    <submittedName>
        <fullName evidence="2">Uncharacterized protein</fullName>
    </submittedName>
</protein>
<feature type="region of interest" description="Disordered" evidence="1">
    <location>
        <begin position="1"/>
        <end position="42"/>
    </location>
</feature>
<dbReference type="Proteomes" id="UP000265520">
    <property type="component" value="Unassembled WGS sequence"/>
</dbReference>
<feature type="non-terminal residue" evidence="2">
    <location>
        <position position="1"/>
    </location>
</feature>
<evidence type="ECO:0000256" key="1">
    <source>
        <dbReference type="SAM" id="MobiDB-lite"/>
    </source>
</evidence>